<evidence type="ECO:0000256" key="6">
    <source>
        <dbReference type="ARBA" id="ARBA00022692"/>
    </source>
</evidence>
<dbReference type="Pfam" id="PF02790">
    <property type="entry name" value="COX2_TM"/>
    <property type="match status" value="1"/>
</dbReference>
<dbReference type="InterPro" id="IPR002429">
    <property type="entry name" value="CcO_II-like_C"/>
</dbReference>
<dbReference type="GO" id="GO:0042773">
    <property type="term" value="P:ATP synthesis coupled electron transport"/>
    <property type="evidence" value="ECO:0007669"/>
    <property type="project" value="TreeGrafter"/>
</dbReference>
<dbReference type="FunFam" id="1.10.287.90:FF:000001">
    <property type="entry name" value="Cytochrome c oxidase subunit 2"/>
    <property type="match status" value="1"/>
</dbReference>
<comment type="similarity">
    <text evidence="2 17">Belongs to the cytochrome c oxidase subunit 2 family.</text>
</comment>
<feature type="transmembrane region" description="Helical" evidence="18">
    <location>
        <begin position="66"/>
        <end position="85"/>
    </location>
</feature>
<evidence type="ECO:0000256" key="9">
    <source>
        <dbReference type="ARBA" id="ARBA00022842"/>
    </source>
</evidence>
<dbReference type="SUPFAM" id="SSF49503">
    <property type="entry name" value="Cupredoxins"/>
    <property type="match status" value="1"/>
</dbReference>
<evidence type="ECO:0000256" key="5">
    <source>
        <dbReference type="ARBA" id="ARBA00022660"/>
    </source>
</evidence>
<dbReference type="Gene3D" id="1.10.287.90">
    <property type="match status" value="1"/>
</dbReference>
<keyword evidence="7 17" id="KW-0479">Metal-binding</keyword>
<protein>
    <recommendedName>
        <fullName evidence="3 17">Cytochrome c oxidase subunit 2</fullName>
    </recommendedName>
</protein>
<keyword evidence="9" id="KW-0460">Magnesium</keyword>
<keyword evidence="15 17" id="KW-0472">Membrane</keyword>
<evidence type="ECO:0000256" key="13">
    <source>
        <dbReference type="ARBA" id="ARBA00023008"/>
    </source>
</evidence>
<evidence type="ECO:0000256" key="2">
    <source>
        <dbReference type="ARBA" id="ARBA00007866"/>
    </source>
</evidence>
<sequence length="230" mass="26019">MAYPMQLGLQDAASPMMEELLKFHDYALMTVLVISAIVLYIMFLVVSSDFTDKLVLDSQRIETVWTILPALVLVAVAIPSLRLLYYMDENNDPQMTVKAVGHQWYWTYEYTDFEGIEFDAYMVPTSDLAPGNFRLLETDNRMVTPSKATVRMLVTSEDVIHSWALPAFGVKVDAVPGRLNQTSFMAQRPGVFYGQCSEICGVNHSFMPIVVETTPVDHFEVWSMFFASEG</sequence>
<accession>A0A3G0Z5U8</accession>
<dbReference type="PROSITE" id="PS00078">
    <property type="entry name" value="COX2"/>
    <property type="match status" value="1"/>
</dbReference>
<evidence type="ECO:0000259" key="20">
    <source>
        <dbReference type="PROSITE" id="PS50999"/>
    </source>
</evidence>
<dbReference type="RefSeq" id="YP_009258870.1">
    <property type="nucleotide sequence ID" value="NC_030365.1"/>
</dbReference>
<keyword evidence="12 18" id="KW-1133">Transmembrane helix</keyword>
<dbReference type="AlphaFoldDB" id="A0A3G0Z5U8"/>
<feature type="domain" description="Cytochrome oxidase subunit II copper A binding" evidence="19">
    <location>
        <begin position="92"/>
        <end position="225"/>
    </location>
</feature>
<dbReference type="InterPro" id="IPR034210">
    <property type="entry name" value="CcO_II_C"/>
</dbReference>
<evidence type="ECO:0000256" key="16">
    <source>
        <dbReference type="ARBA" id="ARBA00049512"/>
    </source>
</evidence>
<dbReference type="Pfam" id="PF00116">
    <property type="entry name" value="COX2"/>
    <property type="match status" value="1"/>
</dbReference>
<dbReference type="PRINTS" id="PR01166">
    <property type="entry name" value="CYCOXIDASEII"/>
</dbReference>
<comment type="cofactor">
    <cofactor evidence="17">
        <name>Cu cation</name>
        <dbReference type="ChEBI" id="CHEBI:23378"/>
    </cofactor>
    <text evidence="17">Binds a copper A center.</text>
</comment>
<evidence type="ECO:0000256" key="15">
    <source>
        <dbReference type="ARBA" id="ARBA00023136"/>
    </source>
</evidence>
<keyword evidence="11 17" id="KW-0249">Electron transport</keyword>
<keyword evidence="4 17" id="KW-0813">Transport</keyword>
<evidence type="ECO:0000256" key="1">
    <source>
        <dbReference type="ARBA" id="ARBA00004448"/>
    </source>
</evidence>
<proteinExistence type="inferred from homology"/>
<feature type="domain" description="Cytochrome oxidase subunit II transmembrane region profile" evidence="20">
    <location>
        <begin position="1"/>
        <end position="91"/>
    </location>
</feature>
<dbReference type="PROSITE" id="PS50999">
    <property type="entry name" value="COX2_TM"/>
    <property type="match status" value="1"/>
</dbReference>
<evidence type="ECO:0000313" key="21">
    <source>
        <dbReference type="EMBL" id="AID59809.1"/>
    </source>
</evidence>
<evidence type="ECO:0000256" key="4">
    <source>
        <dbReference type="ARBA" id="ARBA00022448"/>
    </source>
</evidence>
<dbReference type="GO" id="GO:0004129">
    <property type="term" value="F:cytochrome-c oxidase activity"/>
    <property type="evidence" value="ECO:0007669"/>
    <property type="project" value="UniProtKB-EC"/>
</dbReference>
<keyword evidence="13 17" id="KW-0186">Copper</keyword>
<evidence type="ECO:0000256" key="10">
    <source>
        <dbReference type="ARBA" id="ARBA00022967"/>
    </source>
</evidence>
<reference evidence="21" key="1">
    <citation type="journal article" date="2016" name="Mitochondrial DNA A DNA Mapp Seq Anal">
        <title>Novel gene arrangement in the mitochondrial genome of Bothus myriaster (Pleuronectiformes: Bothidae): evidence for the Dimer-Mitogenome and Non-random Loss model.</title>
        <authorList>
            <person name="Gong L."/>
            <person name="Shi W."/>
            <person name="Yang M."/>
            <person name="Li D."/>
            <person name="Kong X."/>
        </authorList>
    </citation>
    <scope>NUCLEOTIDE SEQUENCE</scope>
</reference>
<dbReference type="InterPro" id="IPR014222">
    <property type="entry name" value="Cyt_c_oxidase_su2"/>
</dbReference>
<keyword evidence="6 17" id="KW-0812">Transmembrane</keyword>
<dbReference type="PROSITE" id="PS50857">
    <property type="entry name" value="COX2_CUA"/>
    <property type="match status" value="1"/>
</dbReference>
<comment type="catalytic activity">
    <reaction evidence="16">
        <text>4 Fe(II)-[cytochrome c] + O2 + 8 H(+)(in) = 4 Fe(III)-[cytochrome c] + 2 H2O + 4 H(+)(out)</text>
        <dbReference type="Rhea" id="RHEA:11436"/>
        <dbReference type="Rhea" id="RHEA-COMP:10350"/>
        <dbReference type="Rhea" id="RHEA-COMP:14399"/>
        <dbReference type="ChEBI" id="CHEBI:15377"/>
        <dbReference type="ChEBI" id="CHEBI:15378"/>
        <dbReference type="ChEBI" id="CHEBI:15379"/>
        <dbReference type="ChEBI" id="CHEBI:29033"/>
        <dbReference type="ChEBI" id="CHEBI:29034"/>
        <dbReference type="EC" id="7.1.1.9"/>
    </reaction>
    <physiologicalReaction direction="left-to-right" evidence="16">
        <dbReference type="Rhea" id="RHEA:11437"/>
    </physiologicalReaction>
</comment>
<dbReference type="CDD" id="cd13912">
    <property type="entry name" value="CcO_II_C"/>
    <property type="match status" value="1"/>
</dbReference>
<dbReference type="GO" id="GO:0005743">
    <property type="term" value="C:mitochondrial inner membrane"/>
    <property type="evidence" value="ECO:0007669"/>
    <property type="project" value="UniProtKB-SubCell"/>
</dbReference>
<dbReference type="FunFam" id="2.60.40.420:FF:000001">
    <property type="entry name" value="Cytochrome c oxidase subunit 2"/>
    <property type="match status" value="1"/>
</dbReference>
<dbReference type="InterPro" id="IPR011759">
    <property type="entry name" value="Cyt_c_oxidase_su2_TM_dom"/>
</dbReference>
<evidence type="ECO:0000256" key="11">
    <source>
        <dbReference type="ARBA" id="ARBA00022982"/>
    </source>
</evidence>
<dbReference type="PANTHER" id="PTHR22888">
    <property type="entry name" value="CYTOCHROME C OXIDASE, SUBUNIT II"/>
    <property type="match status" value="1"/>
</dbReference>
<evidence type="ECO:0000256" key="3">
    <source>
        <dbReference type="ARBA" id="ARBA00015946"/>
    </source>
</evidence>
<dbReference type="InterPro" id="IPR036257">
    <property type="entry name" value="Cyt_c_oxidase_su2_TM_sf"/>
</dbReference>
<dbReference type="PANTHER" id="PTHR22888:SF9">
    <property type="entry name" value="CYTOCHROME C OXIDASE SUBUNIT 2"/>
    <property type="match status" value="1"/>
</dbReference>
<evidence type="ECO:0000256" key="14">
    <source>
        <dbReference type="ARBA" id="ARBA00023128"/>
    </source>
</evidence>
<keyword evidence="14 17" id="KW-0496">Mitochondrion</keyword>
<evidence type="ECO:0000256" key="8">
    <source>
        <dbReference type="ARBA" id="ARBA00022792"/>
    </source>
</evidence>
<dbReference type="GO" id="GO:0016491">
    <property type="term" value="F:oxidoreductase activity"/>
    <property type="evidence" value="ECO:0007669"/>
    <property type="project" value="InterPro"/>
</dbReference>
<dbReference type="InterPro" id="IPR008972">
    <property type="entry name" value="Cupredoxin"/>
</dbReference>
<evidence type="ECO:0000256" key="7">
    <source>
        <dbReference type="ARBA" id="ARBA00022723"/>
    </source>
</evidence>
<evidence type="ECO:0000256" key="17">
    <source>
        <dbReference type="RuleBase" id="RU000457"/>
    </source>
</evidence>
<comment type="subcellular location">
    <subcellularLocation>
        <location evidence="1 17">Mitochondrion inner membrane</location>
        <topology evidence="1 17">Multi-pass membrane protein</topology>
    </subcellularLocation>
</comment>
<gene>
    <name evidence="21" type="primary">COX2</name>
    <name evidence="21" type="synonym">COII</name>
</gene>
<keyword evidence="8 17" id="KW-0999">Mitochondrion inner membrane</keyword>
<dbReference type="InterPro" id="IPR001505">
    <property type="entry name" value="Copper_CuA"/>
</dbReference>
<feature type="transmembrane region" description="Helical" evidence="18">
    <location>
        <begin position="26"/>
        <end position="46"/>
    </location>
</feature>
<dbReference type="GO" id="GO:0005507">
    <property type="term" value="F:copper ion binding"/>
    <property type="evidence" value="ECO:0007669"/>
    <property type="project" value="InterPro"/>
</dbReference>
<organism evidence="21">
    <name type="scientific">Bothus myriaster</name>
    <name type="common">Indo-Pacific oval flounder</name>
    <name type="synonym">Rhombus myriaster</name>
    <dbReference type="NCBI Taxonomy" id="366894"/>
    <lineage>
        <taxon>Eukaryota</taxon>
        <taxon>Metazoa</taxon>
        <taxon>Chordata</taxon>
        <taxon>Craniata</taxon>
        <taxon>Vertebrata</taxon>
        <taxon>Euteleostomi</taxon>
        <taxon>Actinopterygii</taxon>
        <taxon>Neopterygii</taxon>
        <taxon>Teleostei</taxon>
        <taxon>Neoteleostei</taxon>
        <taxon>Acanthomorphata</taxon>
        <taxon>Carangaria</taxon>
        <taxon>Pleuronectiformes</taxon>
        <taxon>Pleuronectoidei</taxon>
        <taxon>Bothidae</taxon>
        <taxon>Bothus</taxon>
    </lineage>
</organism>
<dbReference type="EMBL" id="KJ433563">
    <property type="protein sequence ID" value="AID59809.1"/>
    <property type="molecule type" value="Genomic_DNA"/>
</dbReference>
<name>A0A3G0Z5U8_BOTMY</name>
<dbReference type="CTD" id="4513"/>
<dbReference type="SUPFAM" id="SSF81464">
    <property type="entry name" value="Cytochrome c oxidase subunit II-like, transmembrane region"/>
    <property type="match status" value="1"/>
</dbReference>
<dbReference type="InterPro" id="IPR045187">
    <property type="entry name" value="CcO_II"/>
</dbReference>
<dbReference type="NCBIfam" id="TIGR02866">
    <property type="entry name" value="CoxB"/>
    <property type="match status" value="1"/>
</dbReference>
<dbReference type="Gene3D" id="2.60.40.420">
    <property type="entry name" value="Cupredoxins - blue copper proteins"/>
    <property type="match status" value="1"/>
</dbReference>
<dbReference type="GeneID" id="27985480"/>
<evidence type="ECO:0000259" key="19">
    <source>
        <dbReference type="PROSITE" id="PS50857"/>
    </source>
</evidence>
<evidence type="ECO:0000256" key="18">
    <source>
        <dbReference type="SAM" id="Phobius"/>
    </source>
</evidence>
<keyword evidence="10" id="KW-1278">Translocase</keyword>
<keyword evidence="5 17" id="KW-0679">Respiratory chain</keyword>
<comment type="function">
    <text evidence="17">Component of the cytochrome c oxidase, the last enzyme in the mitochondrial electron transport chain which drives oxidative phosphorylation. The respiratory chain contains 3 multisubunit complexes succinate dehydrogenase (complex II, CII), ubiquinol-cytochrome c oxidoreductase (cytochrome b-c1 complex, complex III, CIII) and cytochrome c oxidase (complex IV, CIV), that cooperate to transfer electrons derived from NADH and succinate to molecular oxygen, creating an electrochemical gradient over the inner membrane that drives transmembrane transport and the ATP synthase. Cytochrome c oxidase is the component of the respiratory chain that catalyzes the reduction of oxygen to water. Electrons originating from reduced cytochrome c in the intermembrane space (IMS) are transferred via the dinuclear copper A center (CU(A)) of subunit 2 and heme A of subunit 1 to the active site in subunit 1, a binuclear center (BNC) formed by heme A3 and copper B (CU(B)). The BNC reduces molecular oxygen to 2 water molecules using 4 electrons from cytochrome c in the IMS and 4 protons from the mitochondrial matrix.</text>
</comment>
<evidence type="ECO:0000256" key="12">
    <source>
        <dbReference type="ARBA" id="ARBA00022989"/>
    </source>
</evidence>
<geneLocation type="mitochondrion" evidence="21"/>